<proteinExistence type="predicted"/>
<evidence type="ECO:0000256" key="5">
    <source>
        <dbReference type="ARBA" id="ARBA00023136"/>
    </source>
</evidence>
<evidence type="ECO:0000313" key="9">
    <source>
        <dbReference type="Proteomes" id="UP001241747"/>
    </source>
</evidence>
<keyword evidence="4 6" id="KW-1133">Transmembrane helix</keyword>
<protein>
    <submittedName>
        <fullName evidence="8">ATP-binding cassette transporter</fullName>
    </submittedName>
</protein>
<feature type="transmembrane region" description="Helical" evidence="6">
    <location>
        <begin position="87"/>
        <end position="106"/>
    </location>
</feature>
<evidence type="ECO:0000256" key="1">
    <source>
        <dbReference type="ARBA" id="ARBA00004651"/>
    </source>
</evidence>
<dbReference type="PANTHER" id="PTHR11384">
    <property type="entry name" value="ATP-BINDING CASSETTE, SUB-FAMILY D MEMBER"/>
    <property type="match status" value="1"/>
</dbReference>
<evidence type="ECO:0000259" key="7">
    <source>
        <dbReference type="PROSITE" id="PS50929"/>
    </source>
</evidence>
<evidence type="ECO:0000256" key="4">
    <source>
        <dbReference type="ARBA" id="ARBA00022989"/>
    </source>
</evidence>
<dbReference type="PROSITE" id="PS50929">
    <property type="entry name" value="ABC_TM1F"/>
    <property type="match status" value="1"/>
</dbReference>
<comment type="subcellular location">
    <subcellularLocation>
        <location evidence="1">Cell membrane</location>
        <topology evidence="1">Multi-pass membrane protein</topology>
    </subcellularLocation>
</comment>
<keyword evidence="8" id="KW-0547">Nucleotide-binding</keyword>
<keyword evidence="8" id="KW-0067">ATP-binding</keyword>
<organism evidence="8 9">
    <name type="scientific">Xanthobacter agilis</name>
    <dbReference type="NCBI Taxonomy" id="47492"/>
    <lineage>
        <taxon>Bacteria</taxon>
        <taxon>Pseudomonadati</taxon>
        <taxon>Pseudomonadota</taxon>
        <taxon>Alphaproteobacteria</taxon>
        <taxon>Hyphomicrobiales</taxon>
        <taxon>Xanthobacteraceae</taxon>
        <taxon>Xanthobacter</taxon>
    </lineage>
</organism>
<comment type="caution">
    <text evidence="8">The sequence shown here is derived from an EMBL/GenBank/DDBJ whole genome shotgun (WGS) entry which is preliminary data.</text>
</comment>
<dbReference type="SUPFAM" id="SSF90123">
    <property type="entry name" value="ABC transporter transmembrane region"/>
    <property type="match status" value="1"/>
</dbReference>
<feature type="transmembrane region" description="Helical" evidence="6">
    <location>
        <begin position="126"/>
        <end position="151"/>
    </location>
</feature>
<dbReference type="Proteomes" id="UP001241747">
    <property type="component" value="Unassembled WGS sequence"/>
</dbReference>
<dbReference type="RefSeq" id="WP_237347064.1">
    <property type="nucleotide sequence ID" value="NZ_JABWGX010000027.1"/>
</dbReference>
<evidence type="ECO:0000256" key="6">
    <source>
        <dbReference type="SAM" id="Phobius"/>
    </source>
</evidence>
<accession>A0ABU0LFA9</accession>
<dbReference type="Pfam" id="PF06472">
    <property type="entry name" value="ABC_membrane_2"/>
    <property type="match status" value="1"/>
</dbReference>
<reference evidence="8 9" key="1">
    <citation type="submission" date="2023-07" db="EMBL/GenBank/DDBJ databases">
        <title>Genomic Encyclopedia of Type Strains, Phase IV (KMG-IV): sequencing the most valuable type-strain genomes for metagenomic binning, comparative biology and taxonomic classification.</title>
        <authorList>
            <person name="Goeker M."/>
        </authorList>
    </citation>
    <scope>NUCLEOTIDE SEQUENCE [LARGE SCALE GENOMIC DNA]</scope>
    <source>
        <strain evidence="8 9">DSM 3770</strain>
    </source>
</reference>
<dbReference type="Gene3D" id="1.20.1560.10">
    <property type="entry name" value="ABC transporter type 1, transmembrane domain"/>
    <property type="match status" value="1"/>
</dbReference>
<dbReference type="InterPro" id="IPR011527">
    <property type="entry name" value="ABC1_TM_dom"/>
</dbReference>
<evidence type="ECO:0000256" key="3">
    <source>
        <dbReference type="ARBA" id="ARBA00022692"/>
    </source>
</evidence>
<evidence type="ECO:0000256" key="2">
    <source>
        <dbReference type="ARBA" id="ARBA00022448"/>
    </source>
</evidence>
<evidence type="ECO:0000313" key="8">
    <source>
        <dbReference type="EMBL" id="MDQ0505814.1"/>
    </source>
</evidence>
<keyword evidence="9" id="KW-1185">Reference proteome</keyword>
<gene>
    <name evidence="8" type="ORF">QOZ94_002614</name>
</gene>
<dbReference type="EMBL" id="JAUSVY010000005">
    <property type="protein sequence ID" value="MDQ0505814.1"/>
    <property type="molecule type" value="Genomic_DNA"/>
</dbReference>
<feature type="domain" description="ABC transmembrane type-1" evidence="7">
    <location>
        <begin position="110"/>
        <end position="391"/>
    </location>
</feature>
<feature type="transmembrane region" description="Helical" evidence="6">
    <location>
        <begin position="247"/>
        <end position="266"/>
    </location>
</feature>
<dbReference type="PANTHER" id="PTHR11384:SF59">
    <property type="entry name" value="LYSOSOMAL COBALAMIN TRANSPORTER ABCD4"/>
    <property type="match status" value="1"/>
</dbReference>
<keyword evidence="2" id="KW-0813">Transport</keyword>
<keyword evidence="5 6" id="KW-0472">Membrane</keyword>
<feature type="transmembrane region" description="Helical" evidence="6">
    <location>
        <begin position="208"/>
        <end position="227"/>
    </location>
</feature>
<name>A0ABU0LFA9_XANAG</name>
<dbReference type="InterPro" id="IPR036640">
    <property type="entry name" value="ABC1_TM_sf"/>
</dbReference>
<dbReference type="GO" id="GO:0005524">
    <property type="term" value="F:ATP binding"/>
    <property type="evidence" value="ECO:0007669"/>
    <property type="project" value="UniProtKB-KW"/>
</dbReference>
<keyword evidence="3 6" id="KW-0812">Transmembrane</keyword>
<sequence length="439" mass="47995">MEGRPAPPGADARCAGQASTWRLLARAAPLSDEPPVCGLAAAGMGAGIFRIDLMLLDPYLAPDQRRLLGRFWESATGFWRGRSAWRAWLLVAVMVATIFLQLLTQYELNFWNRYFFNALERRDGMALWVQAVHFIPLAAASIALAIASVWVRMTTQREWRAWLGRHLYDFWLGNGRSVQLQYMLGEHQTPEYRIAEDGKVATDLPVDLVVGLISSVLTAGTFIGVLWSVGGSLDVTTDGFTLSIPGYLVISVVAYSILSTAAMMLIGRHLMRVMAESKRAEAELRSIGANLRAHGEGTAVPDGRQDGHRTIGAALTKVISQWRLLCWQLMRMTLVSQTNLLLTPIVGLLLCTPKYLSGLMSLGEVVQAAAAFVIVQSAFNWIPDSYAHLAEWTSSANRVASLLLALDQIDADPKTAIRDLAAEGQCDEIAAQAGTVAPD</sequence>
<dbReference type="InterPro" id="IPR050835">
    <property type="entry name" value="ABC_transporter_sub-D"/>
</dbReference>